<protein>
    <recommendedName>
        <fullName evidence="4">Outer membrane beta-barrel protein</fullName>
    </recommendedName>
</protein>
<dbReference type="OrthoDB" id="7398962at2"/>
<proteinExistence type="predicted"/>
<sequence length="425" mass="47016">MKSSTLSVLALALATTGLSSLPGAAPASAQDLQRGETVLERRRPEVEQLGIRAGSFNILPRLETGVTYDSNVFATSSNRRDDYIWVVRPRLDIRSDFSSHALNFSALANAGRYSDYTSENYTDYQVQADGRFDVSRNGSLDGALFHRRNHEGRGDTDSFTGNAEPVVYRVSGGEAGYTQRFNRIRARLAGHANYYEYDDTPLNAGGVSRQGDRDRWEYAGTGRVGYEFMDGYETFIQGTYSWTRHRMDRDFSGVNRDSDGYEIVAGLSTDLTGLITGEVYAGYLAKNYDDSRLKDFSGVSFGGRVNWSVTQLTTVSGSVSRSVRETSSSIGRSAASSYTRTLVAVGVDHELLRSLLLNARAQYRLDDFNGISRQDDVYTLGAGATYQLNRYLSLTGGYTYEKRKSDAAGLDYSNNLVYLRVGAQM</sequence>
<dbReference type="RefSeq" id="WP_109326838.1">
    <property type="nucleotide sequence ID" value="NZ_CP029353.1"/>
</dbReference>
<name>A0A2S2CQ67_9PROT</name>
<reference evidence="3" key="1">
    <citation type="submission" date="2018-05" db="EMBL/GenBank/DDBJ databases">
        <title>Azospirillum thermophila sp. nov., a novel isolated from hot spring.</title>
        <authorList>
            <person name="Zhao Z."/>
        </authorList>
    </citation>
    <scope>NUCLEOTIDE SEQUENCE [LARGE SCALE GENOMIC DNA]</scope>
    <source>
        <strain evidence="3">CFH 70021</strain>
    </source>
</reference>
<dbReference type="Proteomes" id="UP000245629">
    <property type="component" value="Chromosome 2"/>
</dbReference>
<dbReference type="InterPro" id="IPR018759">
    <property type="entry name" value="BBP2_2"/>
</dbReference>
<gene>
    <name evidence="2" type="ORF">DEW08_10275</name>
</gene>
<dbReference type="KEGG" id="azz:DEW08_10275"/>
<dbReference type="Pfam" id="PF10082">
    <property type="entry name" value="BBP2_2"/>
    <property type="match status" value="1"/>
</dbReference>
<accession>A0A2S2CQ67</accession>
<evidence type="ECO:0000256" key="1">
    <source>
        <dbReference type="SAM" id="SignalP"/>
    </source>
</evidence>
<evidence type="ECO:0008006" key="4">
    <source>
        <dbReference type="Google" id="ProtNLM"/>
    </source>
</evidence>
<dbReference type="EMBL" id="CP029353">
    <property type="protein sequence ID" value="AWK86575.1"/>
    <property type="molecule type" value="Genomic_DNA"/>
</dbReference>
<feature type="chain" id="PRO_5015726384" description="Outer membrane beta-barrel protein" evidence="1">
    <location>
        <begin position="30"/>
        <end position="425"/>
    </location>
</feature>
<keyword evidence="1" id="KW-0732">Signal</keyword>
<dbReference type="AlphaFoldDB" id="A0A2S2CQ67"/>
<organism evidence="2 3">
    <name type="scientific">Azospirillum thermophilum</name>
    <dbReference type="NCBI Taxonomy" id="2202148"/>
    <lineage>
        <taxon>Bacteria</taxon>
        <taxon>Pseudomonadati</taxon>
        <taxon>Pseudomonadota</taxon>
        <taxon>Alphaproteobacteria</taxon>
        <taxon>Rhodospirillales</taxon>
        <taxon>Azospirillaceae</taxon>
        <taxon>Azospirillum</taxon>
    </lineage>
</organism>
<evidence type="ECO:0000313" key="2">
    <source>
        <dbReference type="EMBL" id="AWK86575.1"/>
    </source>
</evidence>
<dbReference type="SUPFAM" id="SSF56925">
    <property type="entry name" value="OMPA-like"/>
    <property type="match status" value="1"/>
</dbReference>
<feature type="signal peptide" evidence="1">
    <location>
        <begin position="1"/>
        <end position="29"/>
    </location>
</feature>
<dbReference type="InterPro" id="IPR011250">
    <property type="entry name" value="OMP/PagP_B-barrel"/>
</dbReference>
<evidence type="ECO:0000313" key="3">
    <source>
        <dbReference type="Proteomes" id="UP000245629"/>
    </source>
</evidence>
<keyword evidence="3" id="KW-1185">Reference proteome</keyword>